<dbReference type="InterPro" id="IPR016024">
    <property type="entry name" value="ARM-type_fold"/>
</dbReference>
<proteinExistence type="inferred from homology"/>
<feature type="domain" description="Nucleotide exchange factor Fes1" evidence="5">
    <location>
        <begin position="6"/>
        <end position="100"/>
    </location>
</feature>
<dbReference type="OrthoDB" id="10250458at2759"/>
<dbReference type="SUPFAM" id="SSF48371">
    <property type="entry name" value="ARM repeat"/>
    <property type="match status" value="1"/>
</dbReference>
<sequence length="228" mass="24928">MGDKRLNNLLRWGIENSADAPEADGDVLAQNGQQQPARTSDLTPEVMAALMGGPSDADLMKASMEIITAPLSDQVSVQDKLIAFDNFEQLIESLDNANNIANLGLWTPLLAQLDADESELRKMAAWCIGTAVQNNERTQERLLAGGGSPRRHGRQGRGKEGCAEKSRVRAQLGLSQLPARHGRLRRGVDQPWSTYVKDRRHGHGGCRHGHGRPSRTGPRCLRRSSLAL</sequence>
<dbReference type="PANTHER" id="PTHR19316:SF18">
    <property type="entry name" value="HSP70-BINDING PROTEIN 1"/>
    <property type="match status" value="1"/>
</dbReference>
<dbReference type="HOGENOM" id="CLU_1215112_0_0_1"/>
<dbReference type="Pfam" id="PF08609">
    <property type="entry name" value="Fes1"/>
    <property type="match status" value="1"/>
</dbReference>
<organism evidence="6 7">
    <name type="scientific">Ophiocordyceps sinensis (strain Co18 / CGMCC 3.14243)</name>
    <name type="common">Yarsagumba caterpillar fungus</name>
    <name type="synonym">Hirsutella sinensis</name>
    <dbReference type="NCBI Taxonomy" id="911162"/>
    <lineage>
        <taxon>Eukaryota</taxon>
        <taxon>Fungi</taxon>
        <taxon>Dikarya</taxon>
        <taxon>Ascomycota</taxon>
        <taxon>Pezizomycotina</taxon>
        <taxon>Sordariomycetes</taxon>
        <taxon>Hypocreomycetidae</taxon>
        <taxon>Hypocreales</taxon>
        <taxon>Ophiocordycipitaceae</taxon>
        <taxon>Ophiocordyceps</taxon>
    </lineage>
</organism>
<evidence type="ECO:0000256" key="1">
    <source>
        <dbReference type="ARBA" id="ARBA00011045"/>
    </source>
</evidence>
<feature type="region of interest" description="Disordered" evidence="4">
    <location>
        <begin position="143"/>
        <end position="165"/>
    </location>
</feature>
<dbReference type="GO" id="GO:0000774">
    <property type="term" value="F:adenyl-nucleotide exchange factor activity"/>
    <property type="evidence" value="ECO:0007669"/>
    <property type="project" value="TreeGrafter"/>
</dbReference>
<accession>T5AHJ0</accession>
<comment type="similarity">
    <text evidence="1">Belongs to the FES1 family.</text>
</comment>
<dbReference type="Proteomes" id="UP000019374">
    <property type="component" value="Unassembled WGS sequence"/>
</dbReference>
<gene>
    <name evidence="6" type="ORF">OCS_02990</name>
</gene>
<keyword evidence="2" id="KW-0677">Repeat</keyword>
<name>T5AHJ0_OPHSC</name>
<dbReference type="InterPro" id="IPR050693">
    <property type="entry name" value="Hsp70_NEF-Inhibitors"/>
</dbReference>
<dbReference type="eggNOG" id="KOG2160">
    <property type="taxonomic scope" value="Eukaryota"/>
</dbReference>
<dbReference type="Gene3D" id="1.25.10.10">
    <property type="entry name" value="Leucine-rich Repeat Variant"/>
    <property type="match status" value="1"/>
</dbReference>
<evidence type="ECO:0000256" key="4">
    <source>
        <dbReference type="SAM" id="MobiDB-lite"/>
    </source>
</evidence>
<protein>
    <submittedName>
        <fullName evidence="6">Nucleotide exchange factor Fes1</fullName>
    </submittedName>
</protein>
<evidence type="ECO:0000259" key="5">
    <source>
        <dbReference type="Pfam" id="PF08609"/>
    </source>
</evidence>
<dbReference type="AlphaFoldDB" id="T5AHJ0"/>
<feature type="region of interest" description="Disordered" evidence="4">
    <location>
        <begin position="192"/>
        <end position="228"/>
    </location>
</feature>
<evidence type="ECO:0000256" key="3">
    <source>
        <dbReference type="ARBA" id="ARBA00024912"/>
    </source>
</evidence>
<reference evidence="6 7" key="1">
    <citation type="journal article" date="2013" name="Chin. Sci. Bull.">
        <title>Genome survey uncovers the secrets of sex and lifestyle in caterpillar fungus.</title>
        <authorList>
            <person name="Hu X."/>
            <person name="Zhang Y."/>
            <person name="Xiao G."/>
            <person name="Zheng P."/>
            <person name="Xia Y."/>
            <person name="Zhang X."/>
            <person name="St Leger R.J."/>
            <person name="Liu X."/>
            <person name="Wang C."/>
        </authorList>
    </citation>
    <scope>NUCLEOTIDE SEQUENCE [LARGE SCALE GENOMIC DNA]</scope>
    <source>
        <strain evidence="7">Co18 / CGMCC 3.14243</strain>
        <tissue evidence="6">Fruit-body</tissue>
    </source>
</reference>
<dbReference type="GO" id="GO:0005783">
    <property type="term" value="C:endoplasmic reticulum"/>
    <property type="evidence" value="ECO:0007669"/>
    <property type="project" value="TreeGrafter"/>
</dbReference>
<evidence type="ECO:0000256" key="2">
    <source>
        <dbReference type="ARBA" id="ARBA00022737"/>
    </source>
</evidence>
<dbReference type="InterPro" id="IPR011989">
    <property type="entry name" value="ARM-like"/>
</dbReference>
<dbReference type="PANTHER" id="PTHR19316">
    <property type="entry name" value="PROTEIN FOLDING REGULATOR"/>
    <property type="match status" value="1"/>
</dbReference>
<feature type="compositionally biased region" description="Basic residues" evidence="4">
    <location>
        <begin position="198"/>
        <end position="213"/>
    </location>
</feature>
<dbReference type="EMBL" id="KE652521">
    <property type="protein sequence ID" value="EQL01298.1"/>
    <property type="molecule type" value="Genomic_DNA"/>
</dbReference>
<evidence type="ECO:0000313" key="6">
    <source>
        <dbReference type="EMBL" id="EQL01298.1"/>
    </source>
</evidence>
<comment type="function">
    <text evidence="3">Functions as a nucleotide exchange factor (NEF) for Hsp70 chaperones which accelerates the release of ADP. Required for fully efficient Hsp70-mediated folding of proteins.</text>
</comment>
<dbReference type="InterPro" id="IPR013918">
    <property type="entry name" value="Nucleotide_exch_fac_Fes1"/>
</dbReference>
<evidence type="ECO:0000313" key="7">
    <source>
        <dbReference type="Proteomes" id="UP000019374"/>
    </source>
</evidence>